<dbReference type="InterPro" id="IPR052707">
    <property type="entry name" value="OsmC_Ohr_Peroxiredoxin"/>
</dbReference>
<sequence>MSGGGGHDYRIDLTWQGNRGTGTSDYRAYGREYVVAGPDKPALTGSADPAFLGDPTHYNPEEMLVAALSACHMLWYLHLCADAGVVVTAYEDNASGTMARVGDGLQFTEVVLAPRVALTPGADRERALALHGAAHARCFIARSVNFPVRCRPEIRPDA</sequence>
<dbReference type="AlphaFoldDB" id="A0A5B8RDL8"/>
<dbReference type="EMBL" id="MN079162">
    <property type="protein sequence ID" value="QEA06696.1"/>
    <property type="molecule type" value="Genomic_DNA"/>
</dbReference>
<accession>A0A5B8RDL8</accession>
<dbReference type="InterPro" id="IPR003718">
    <property type="entry name" value="OsmC/Ohr_fam"/>
</dbReference>
<dbReference type="PANTHER" id="PTHR42830">
    <property type="entry name" value="OSMOTICALLY INDUCIBLE FAMILY PROTEIN"/>
    <property type="match status" value="1"/>
</dbReference>
<dbReference type="SUPFAM" id="SSF82784">
    <property type="entry name" value="OsmC-like"/>
    <property type="match status" value="1"/>
</dbReference>
<reference evidence="1" key="1">
    <citation type="submission" date="2019-06" db="EMBL/GenBank/DDBJ databases">
        <authorList>
            <person name="Murdoch R.W."/>
            <person name="Fathepure B."/>
        </authorList>
    </citation>
    <scope>NUCLEOTIDE SEQUENCE</scope>
</reference>
<name>A0A5B8RDL8_9ZZZZ</name>
<evidence type="ECO:0008006" key="2">
    <source>
        <dbReference type="Google" id="ProtNLM"/>
    </source>
</evidence>
<dbReference type="Pfam" id="PF02566">
    <property type="entry name" value="OsmC"/>
    <property type="match status" value="1"/>
</dbReference>
<dbReference type="InterPro" id="IPR036102">
    <property type="entry name" value="OsmC/Ohrsf"/>
</dbReference>
<gene>
    <name evidence="1" type="ORF">KBTEX_03036</name>
</gene>
<evidence type="ECO:0000313" key="1">
    <source>
        <dbReference type="EMBL" id="QEA06696.1"/>
    </source>
</evidence>
<dbReference type="InterPro" id="IPR015946">
    <property type="entry name" value="KH_dom-like_a/b"/>
</dbReference>
<protein>
    <recommendedName>
        <fullName evidence="2">OsmC-like protein</fullName>
    </recommendedName>
</protein>
<dbReference type="Gene3D" id="3.30.300.20">
    <property type="match status" value="1"/>
</dbReference>
<proteinExistence type="predicted"/>
<dbReference type="PANTHER" id="PTHR42830:SF2">
    <property type="entry name" value="OSMC_OHR FAMILY PROTEIN"/>
    <property type="match status" value="1"/>
</dbReference>
<organism evidence="1">
    <name type="scientific">uncultured organism</name>
    <dbReference type="NCBI Taxonomy" id="155900"/>
    <lineage>
        <taxon>unclassified sequences</taxon>
        <taxon>environmental samples</taxon>
    </lineage>
</organism>